<dbReference type="Gene3D" id="1.20.120.330">
    <property type="entry name" value="Nucleotidyltransferases domain 2"/>
    <property type="match status" value="1"/>
</dbReference>
<name>A0A229FXL4_9BURK</name>
<dbReference type="NCBIfam" id="TIGR01987">
    <property type="entry name" value="HI0074"/>
    <property type="match status" value="1"/>
</dbReference>
<gene>
    <name evidence="1" type="ORF">AOC33_03635</name>
</gene>
<evidence type="ECO:0000313" key="1">
    <source>
        <dbReference type="EMBL" id="OXL16179.1"/>
    </source>
</evidence>
<protein>
    <submittedName>
        <fullName evidence="1">Nucleotidyltransferase</fullName>
    </submittedName>
</protein>
<keyword evidence="1" id="KW-0808">Transferase</keyword>
<accession>A0A229FXL4</accession>
<dbReference type="AlphaFoldDB" id="A0A229FXL4"/>
<comment type="caution">
    <text evidence="1">The sequence shown here is derived from an EMBL/GenBank/DDBJ whole genome shotgun (WGS) entry which is preliminary data.</text>
</comment>
<dbReference type="SUPFAM" id="SSF81593">
    <property type="entry name" value="Nucleotidyltransferase substrate binding subunit/domain"/>
    <property type="match status" value="1"/>
</dbReference>
<dbReference type="GO" id="GO:0016740">
    <property type="term" value="F:transferase activity"/>
    <property type="evidence" value="ECO:0007669"/>
    <property type="project" value="UniProtKB-KW"/>
</dbReference>
<dbReference type="InterPro" id="IPR010235">
    <property type="entry name" value="HepT"/>
</dbReference>
<sequence length="139" mass="16341">MMTILDLSSLKKAISKLDEGLARYNLNIGDDQLRDGLIQRFEFTYELSHKMLKRYLEMSSPNPDEIDQMDFQNLIRTANEQGLLLSDWPIWRTYRDQRARTSHTYDQEVAEKVLTIIPQFLKEAQFLNSAISERIIEAK</sequence>
<evidence type="ECO:0000313" key="2">
    <source>
        <dbReference type="Proteomes" id="UP000215188"/>
    </source>
</evidence>
<proteinExistence type="predicted"/>
<dbReference type="Proteomes" id="UP000215188">
    <property type="component" value="Unassembled WGS sequence"/>
</dbReference>
<dbReference type="Pfam" id="PF08780">
    <property type="entry name" value="NTase_sub_bind"/>
    <property type="match status" value="1"/>
</dbReference>
<keyword evidence="2" id="KW-1185">Reference proteome</keyword>
<dbReference type="OrthoDB" id="9810452at2"/>
<organism evidence="1 2">
    <name type="scientific">Polynucleobacter cosmopolitanus</name>
    <dbReference type="NCBI Taxonomy" id="351345"/>
    <lineage>
        <taxon>Bacteria</taxon>
        <taxon>Pseudomonadati</taxon>
        <taxon>Pseudomonadota</taxon>
        <taxon>Betaproteobacteria</taxon>
        <taxon>Burkholderiales</taxon>
        <taxon>Burkholderiaceae</taxon>
        <taxon>Polynucleobacter</taxon>
    </lineage>
</organism>
<dbReference type="EMBL" id="NJGG01000001">
    <property type="protein sequence ID" value="OXL16179.1"/>
    <property type="molecule type" value="Genomic_DNA"/>
</dbReference>
<reference evidence="1 2" key="1">
    <citation type="submission" date="2017-06" db="EMBL/GenBank/DDBJ databases">
        <title>Reclassification of a Polynucleobacter cosmopolitanus strain isolated from tropical Lake Victoria as Polynucleobacter victoriensis comb. nov.</title>
        <authorList>
            <person name="Hahn M.W."/>
        </authorList>
    </citation>
    <scope>NUCLEOTIDE SEQUENCE [LARGE SCALE GENOMIC DNA]</scope>
    <source>
        <strain evidence="1 2">MWH-MoIso2</strain>
    </source>
</reference>